<reference evidence="1 2" key="2">
    <citation type="journal article" date="2015" name="Biomed. Res. Int.">
        <title>Effects of Arsenite Resistance on the Growth and Functional Gene Expression of Leptospirillum ferriphilum and Acidithiobacillus thiooxidans in Pure Culture and Coculture.</title>
        <authorList>
            <person name="Jiang H."/>
            <person name="Liang Y."/>
            <person name="Yin H."/>
            <person name="Xiao Y."/>
            <person name="Guo X."/>
            <person name="Xu Y."/>
            <person name="Hu Q."/>
            <person name="Liu H."/>
            <person name="Liu X."/>
        </authorList>
    </citation>
    <scope>NUCLEOTIDE SEQUENCE [LARGE SCALE GENOMIC DNA]</scope>
    <source>
        <strain evidence="1 2">YSK</strain>
    </source>
</reference>
<reference evidence="2" key="1">
    <citation type="submission" date="2014-02" db="EMBL/GenBank/DDBJ databases">
        <title>Complete genome sequence and comparative genomic analysis of the nitrogen-fixing bacterium Leptospirillum ferriphilum YSK.</title>
        <authorList>
            <person name="Guo X."/>
            <person name="Yin H."/>
            <person name="Liang Y."/>
            <person name="Hu Q."/>
            <person name="Ma L."/>
            <person name="Xiao Y."/>
            <person name="Zhang X."/>
            <person name="Qiu G."/>
            <person name="Liu X."/>
        </authorList>
    </citation>
    <scope>NUCLEOTIDE SEQUENCE [LARGE SCALE GENOMIC DNA]</scope>
    <source>
        <strain evidence="2">YSK</strain>
    </source>
</reference>
<dbReference type="Proteomes" id="UP000027059">
    <property type="component" value="Chromosome"/>
</dbReference>
<name>A0A059Y2P9_9BACT</name>
<dbReference type="KEGG" id="lfp:Y981_06850"/>
<dbReference type="AlphaFoldDB" id="A0A059Y2P9"/>
<dbReference type="EMBL" id="CP007243">
    <property type="protein sequence ID" value="AIA31742.1"/>
    <property type="molecule type" value="Genomic_DNA"/>
</dbReference>
<keyword evidence="2" id="KW-1185">Reference proteome</keyword>
<protein>
    <submittedName>
        <fullName evidence="1">Uncharacterized protein</fullName>
    </submittedName>
</protein>
<dbReference type="HOGENOM" id="CLU_2735090_0_0_0"/>
<evidence type="ECO:0000313" key="2">
    <source>
        <dbReference type="Proteomes" id="UP000027059"/>
    </source>
</evidence>
<proteinExistence type="predicted"/>
<organism evidence="1 2">
    <name type="scientific">Leptospirillum ferriphilum YSK</name>
    <dbReference type="NCBI Taxonomy" id="1441628"/>
    <lineage>
        <taxon>Bacteria</taxon>
        <taxon>Pseudomonadati</taxon>
        <taxon>Nitrospirota</taxon>
        <taxon>Nitrospiria</taxon>
        <taxon>Nitrospirales</taxon>
        <taxon>Nitrospiraceae</taxon>
        <taxon>Leptospirillum</taxon>
    </lineage>
</organism>
<evidence type="ECO:0000313" key="1">
    <source>
        <dbReference type="EMBL" id="AIA31742.1"/>
    </source>
</evidence>
<sequence>MLCAPTTFKKNVSRPEGQKHFVDTKRKISGFWQSKTGNAIRLSGGTGIHLPESGKSGPFLFLYLTHIARMP</sequence>
<gene>
    <name evidence="1" type="ORF">Y981_06850</name>
</gene>
<accession>A0A059Y2P9</accession>